<evidence type="ECO:0000313" key="5">
    <source>
        <dbReference type="Proteomes" id="UP000030853"/>
    </source>
</evidence>
<dbReference type="InterPro" id="IPR052158">
    <property type="entry name" value="INH-QAR"/>
</dbReference>
<reference evidence="4 5" key="1">
    <citation type="submission" date="2014-11" db="EMBL/GenBank/DDBJ databases">
        <title>Genome sequencing of Pantoea rodasii ND03.</title>
        <authorList>
            <person name="Muhamad Yunos N.Y."/>
            <person name="Chan K.-G."/>
        </authorList>
    </citation>
    <scope>NUCLEOTIDE SEQUENCE [LARGE SCALE GENOMIC DNA]</scope>
    <source>
        <strain evidence="4 5">ND03</strain>
    </source>
</reference>
<accession>A0A0B1R430</accession>
<dbReference type="Gene3D" id="3.40.50.880">
    <property type="match status" value="1"/>
</dbReference>
<dbReference type="GO" id="GO:0043565">
    <property type="term" value="F:sequence-specific DNA binding"/>
    <property type="evidence" value="ECO:0007669"/>
    <property type="project" value="InterPro"/>
</dbReference>
<organism evidence="4 5">
    <name type="scientific">Pantoea rodasii</name>
    <dbReference type="NCBI Taxonomy" id="1076549"/>
    <lineage>
        <taxon>Bacteria</taxon>
        <taxon>Pseudomonadati</taxon>
        <taxon>Pseudomonadota</taxon>
        <taxon>Gammaproteobacteria</taxon>
        <taxon>Enterobacterales</taxon>
        <taxon>Erwiniaceae</taxon>
        <taxon>Pantoea</taxon>
    </lineage>
</organism>
<keyword evidence="1" id="KW-0805">Transcription regulation</keyword>
<proteinExistence type="predicted"/>
<dbReference type="InterPro" id="IPR018060">
    <property type="entry name" value="HTH_AraC"/>
</dbReference>
<feature type="domain" description="HTH araC/xylS-type" evidence="3">
    <location>
        <begin position="216"/>
        <end position="314"/>
    </location>
</feature>
<dbReference type="Proteomes" id="UP000030853">
    <property type="component" value="Unassembled WGS sequence"/>
</dbReference>
<dbReference type="InterPro" id="IPR029062">
    <property type="entry name" value="Class_I_gatase-like"/>
</dbReference>
<gene>
    <name evidence="4" type="ORF">QU24_14400</name>
</gene>
<dbReference type="SUPFAM" id="SSF46689">
    <property type="entry name" value="Homeodomain-like"/>
    <property type="match status" value="1"/>
</dbReference>
<evidence type="ECO:0000256" key="1">
    <source>
        <dbReference type="ARBA" id="ARBA00023015"/>
    </source>
</evidence>
<evidence type="ECO:0000256" key="2">
    <source>
        <dbReference type="ARBA" id="ARBA00023163"/>
    </source>
</evidence>
<comment type="caution">
    <text evidence="4">The sequence shown here is derived from an EMBL/GenBank/DDBJ whole genome shotgun (WGS) entry which is preliminary data.</text>
</comment>
<dbReference type="RefSeq" id="WP_039332307.1">
    <property type="nucleotide sequence ID" value="NZ_JTJJ01000051.1"/>
</dbReference>
<dbReference type="CDD" id="cd03137">
    <property type="entry name" value="GATase1_AraC_1"/>
    <property type="match status" value="1"/>
</dbReference>
<evidence type="ECO:0000313" key="4">
    <source>
        <dbReference type="EMBL" id="KHJ67384.1"/>
    </source>
</evidence>
<dbReference type="Pfam" id="PF12833">
    <property type="entry name" value="HTH_18"/>
    <property type="match status" value="1"/>
</dbReference>
<dbReference type="AlphaFoldDB" id="A0A0B1R430"/>
<keyword evidence="2" id="KW-0804">Transcription</keyword>
<dbReference type="Gene3D" id="1.10.10.60">
    <property type="entry name" value="Homeodomain-like"/>
    <property type="match status" value="1"/>
</dbReference>
<dbReference type="PANTHER" id="PTHR43130:SF3">
    <property type="entry name" value="HTH-TYPE TRANSCRIPTIONAL REGULATOR RV1931C"/>
    <property type="match status" value="1"/>
</dbReference>
<dbReference type="InterPro" id="IPR009057">
    <property type="entry name" value="Homeodomain-like_sf"/>
</dbReference>
<dbReference type="PROSITE" id="PS01124">
    <property type="entry name" value="HTH_ARAC_FAMILY_2"/>
    <property type="match status" value="1"/>
</dbReference>
<evidence type="ECO:0000259" key="3">
    <source>
        <dbReference type="PROSITE" id="PS01124"/>
    </source>
</evidence>
<dbReference type="InterPro" id="IPR002818">
    <property type="entry name" value="DJ-1/PfpI"/>
</dbReference>
<name>A0A0B1R430_9GAMM</name>
<sequence>MNHHLTILAVPGAQLLDVSGPLDVFAEANRLLNRIVYTLRVMSLEHTQVQCSSGVRLMADVMLTDIHQPHTFLIAGAPDASDILLSAAQVERINQLCARSQRYGSVCTGALLLAQTGLLQGKKVTTHWACAERLAVLIPDAQVEGDALYVADGPLRTAAGVTAGLDMALRLVEEDLGREVAQDIAANLVMFFQRPVTQAHFVRKPQVALAGRSAFQEMQRWALANLPSIRGLEDLADHMRISTRHLTRLFRQQMDVQAGNWLENARIEQARALLEGGTMPLKAIPAACGYHSTDVLRRAFVKVTGMTPSVYRKMFSDRQRSP</sequence>
<dbReference type="EMBL" id="JTJJ01000051">
    <property type="protein sequence ID" value="KHJ67384.1"/>
    <property type="molecule type" value="Genomic_DNA"/>
</dbReference>
<dbReference type="GO" id="GO:0003700">
    <property type="term" value="F:DNA-binding transcription factor activity"/>
    <property type="evidence" value="ECO:0007669"/>
    <property type="project" value="InterPro"/>
</dbReference>
<dbReference type="SMART" id="SM00342">
    <property type="entry name" value="HTH_ARAC"/>
    <property type="match status" value="1"/>
</dbReference>
<dbReference type="SUPFAM" id="SSF52317">
    <property type="entry name" value="Class I glutamine amidotransferase-like"/>
    <property type="match status" value="1"/>
</dbReference>
<protein>
    <submittedName>
        <fullName evidence="4">AraC family transcriptional regulator</fullName>
    </submittedName>
</protein>
<dbReference type="Pfam" id="PF01965">
    <property type="entry name" value="DJ-1_PfpI"/>
    <property type="match status" value="1"/>
</dbReference>
<dbReference type="PANTHER" id="PTHR43130">
    <property type="entry name" value="ARAC-FAMILY TRANSCRIPTIONAL REGULATOR"/>
    <property type="match status" value="1"/>
</dbReference>